<keyword evidence="3" id="KW-1185">Reference proteome</keyword>
<evidence type="ECO:0000313" key="2">
    <source>
        <dbReference type="EMBL" id="VVD86314.1"/>
    </source>
</evidence>
<dbReference type="InterPro" id="IPR014729">
    <property type="entry name" value="Rossmann-like_a/b/a_fold"/>
</dbReference>
<name>A0A5E4TIF4_9BURK</name>
<evidence type="ECO:0000259" key="1">
    <source>
        <dbReference type="Pfam" id="PF01902"/>
    </source>
</evidence>
<protein>
    <submittedName>
        <fullName evidence="2">Adenosine nucleotide hydrolase</fullName>
    </submittedName>
</protein>
<dbReference type="Gene3D" id="3.90.1490.10">
    <property type="entry name" value="putative n-type atp pyrophosphatase, domain 2"/>
    <property type="match status" value="1"/>
</dbReference>
<dbReference type="Proteomes" id="UP000366819">
    <property type="component" value="Unassembled WGS sequence"/>
</dbReference>
<reference evidence="2 3" key="1">
    <citation type="submission" date="2019-08" db="EMBL/GenBank/DDBJ databases">
        <authorList>
            <person name="Peeters C."/>
        </authorList>
    </citation>
    <scope>NUCLEOTIDE SEQUENCE [LARGE SCALE GENOMIC DNA]</scope>
    <source>
        <strain evidence="2 3">LMG 31011</strain>
    </source>
</reference>
<organism evidence="2 3">
    <name type="scientific">Pandoraea aquatica</name>
    <dbReference type="NCBI Taxonomy" id="2508290"/>
    <lineage>
        <taxon>Bacteria</taxon>
        <taxon>Pseudomonadati</taxon>
        <taxon>Pseudomonadota</taxon>
        <taxon>Betaproteobacteria</taxon>
        <taxon>Burkholderiales</taxon>
        <taxon>Burkholderiaceae</taxon>
        <taxon>Pandoraea</taxon>
    </lineage>
</organism>
<dbReference type="Pfam" id="PF01902">
    <property type="entry name" value="Diphthami_syn_2"/>
    <property type="match status" value="1"/>
</dbReference>
<feature type="domain" description="Diphthamide synthase" evidence="1">
    <location>
        <begin position="9"/>
        <end position="199"/>
    </location>
</feature>
<evidence type="ECO:0000313" key="3">
    <source>
        <dbReference type="Proteomes" id="UP000366819"/>
    </source>
</evidence>
<dbReference type="AlphaFoldDB" id="A0A5E4TIF4"/>
<accession>A0A5E4TIF4</accession>
<dbReference type="OrthoDB" id="3572539at2"/>
<dbReference type="CDD" id="cd01994">
    <property type="entry name" value="AANH_PF0828-like"/>
    <property type="match status" value="1"/>
</dbReference>
<dbReference type="EMBL" id="CABPSN010000002">
    <property type="protein sequence ID" value="VVD86314.1"/>
    <property type="molecule type" value="Genomic_DNA"/>
</dbReference>
<keyword evidence="2" id="KW-0378">Hydrolase</keyword>
<gene>
    <name evidence="2" type="ORF">PAQ31011_01389</name>
</gene>
<dbReference type="RefSeq" id="WP_150575125.1">
    <property type="nucleotide sequence ID" value="NZ_CABPSN010000002.1"/>
</dbReference>
<proteinExistence type="predicted"/>
<dbReference type="SUPFAM" id="SSF52402">
    <property type="entry name" value="Adenine nucleotide alpha hydrolases-like"/>
    <property type="match status" value="1"/>
</dbReference>
<sequence>MPTPAFFSWSGGKDSCLALHHAMSCDTGGEPHYDVRRLLAMFDETGDSSRSHGLPRELMQAQADSLGIALDIGLAGWREYEATFIAQLQAMRAEGITHGLFGDIDLQPHRDWEEKVCAAAGMTAVLPLWQRERLTLAHEFISLGYRAVLVCVDGRHLGPEFVGREYDASLLADLPDGVDACGENGEFHTFAYDGPRFAQPVPWRIERVETIHGPKEYGGTPYHRAHIVGAGVGA</sequence>
<dbReference type="GO" id="GO:0016787">
    <property type="term" value="F:hydrolase activity"/>
    <property type="evidence" value="ECO:0007669"/>
    <property type="project" value="UniProtKB-KW"/>
</dbReference>
<dbReference type="Gene3D" id="3.40.50.620">
    <property type="entry name" value="HUPs"/>
    <property type="match status" value="1"/>
</dbReference>
<dbReference type="InterPro" id="IPR002761">
    <property type="entry name" value="Diphthami_syn_dom"/>
</dbReference>